<dbReference type="InterPro" id="IPR004887">
    <property type="entry name" value="GSH_synth_subst-bd"/>
</dbReference>
<dbReference type="InterPro" id="IPR005615">
    <property type="entry name" value="Glutathione_synthase"/>
</dbReference>
<keyword evidence="10 12" id="KW-0460">Magnesium</keyword>
<dbReference type="PANTHER" id="PTHR11130">
    <property type="entry name" value="GLUTATHIONE SYNTHETASE"/>
    <property type="match status" value="1"/>
</dbReference>
<keyword evidence="8 12" id="KW-0547">Nucleotide-binding</keyword>
<feature type="binding site" evidence="13">
    <location>
        <position position="392"/>
    </location>
    <ligand>
        <name>substrate</name>
    </ligand>
</feature>
<dbReference type="SUPFAM" id="SSF56059">
    <property type="entry name" value="Glutathione synthetase ATP-binding domain-like"/>
    <property type="match status" value="1"/>
</dbReference>
<comment type="catalytic activity">
    <reaction evidence="11">
        <text>gamma-L-glutamyl-L-cysteine + glycine + ATP = glutathione + ADP + phosphate + H(+)</text>
        <dbReference type="Rhea" id="RHEA:13557"/>
        <dbReference type="ChEBI" id="CHEBI:15378"/>
        <dbReference type="ChEBI" id="CHEBI:30616"/>
        <dbReference type="ChEBI" id="CHEBI:43474"/>
        <dbReference type="ChEBI" id="CHEBI:57305"/>
        <dbReference type="ChEBI" id="CHEBI:57925"/>
        <dbReference type="ChEBI" id="CHEBI:58173"/>
        <dbReference type="ChEBI" id="CHEBI:456216"/>
        <dbReference type="EC" id="6.3.2.3"/>
    </reaction>
    <physiologicalReaction direction="left-to-right" evidence="11">
        <dbReference type="Rhea" id="RHEA:13558"/>
    </physiologicalReaction>
</comment>
<feature type="binding site" evidence="15">
    <location>
        <begin position="403"/>
        <end position="404"/>
    </location>
    <ligand>
        <name>substrate</name>
    </ligand>
</feature>
<keyword evidence="9 12" id="KW-0067">ATP-binding</keyword>
<keyword evidence="5 12" id="KW-0436">Ligase</keyword>
<gene>
    <name evidence="17" type="ORF">BSL78_19738</name>
</gene>
<dbReference type="EC" id="6.3.2.3" evidence="3 12"/>
<feature type="binding site" evidence="13">
    <location>
        <begin position="339"/>
        <end position="342"/>
    </location>
    <ligand>
        <name>ATP</name>
        <dbReference type="ChEBI" id="CHEBI:30616"/>
    </ligand>
</feature>
<evidence type="ECO:0000256" key="9">
    <source>
        <dbReference type="ARBA" id="ARBA00022840"/>
    </source>
</evidence>
<feature type="binding site" evidence="13">
    <location>
        <position position="128"/>
    </location>
    <ligand>
        <name>substrate</name>
    </ligand>
</feature>
<evidence type="ECO:0000256" key="8">
    <source>
        <dbReference type="ARBA" id="ARBA00022741"/>
    </source>
</evidence>
<dbReference type="Pfam" id="PF03917">
    <property type="entry name" value="GSH_synth_ATP"/>
    <property type="match status" value="1"/>
</dbReference>
<dbReference type="EMBL" id="MRZV01000852">
    <property type="protein sequence ID" value="PIK43407.1"/>
    <property type="molecule type" value="Genomic_DNA"/>
</dbReference>
<dbReference type="Gene3D" id="3.30.1490.80">
    <property type="match status" value="1"/>
</dbReference>
<feature type="binding site" evidence="15">
    <location>
        <begin position="217"/>
        <end position="219"/>
    </location>
    <ligand>
        <name>substrate</name>
    </ligand>
</feature>
<evidence type="ECO:0000256" key="5">
    <source>
        <dbReference type="ARBA" id="ARBA00022598"/>
    </source>
</evidence>
<feature type="binding site" evidence="13">
    <location>
        <position position="223"/>
    </location>
    <ligand>
        <name>substrate</name>
    </ligand>
</feature>
<comment type="similarity">
    <text evidence="2 12">Belongs to the eukaryotic GSH synthase family.</text>
</comment>
<sequence>MSPPLPSCVEVPVLLSKLNQTVKDAKDLACLNGFLMRTKENPDSSDVVSPAPFMLLPSSIPKHLFQTALSIQPSINELYFKVANDYDFLWKTLEGTINVDEFTAKQWEIMKQVQTSGKKKSLQVGMLRSDYMLDTAKSYDLSLSQVEVNTIAASFAGLASKIAPTHRLIIRQLSPETDVSKVPLNNACSGLSEALYLAWKAYGNPQAVVVVFVDEDERNIFDQRCQEVAITDFDPTIKVWRRSMEYVGANANLTEDDRITLDNEEVAVFYYRTGYVPTQFKSDLDAEGDAAAEKAIANPDKFVMKPQLEGGGNNIYKEEIRTTLQKTAGTADRSKYILMDRIIPHSVKNYVIRPGYSHTETADYVSEFGFYGSFVSLDDKVLLNKAAGHQVRTKQKNQDEGGVAVGVSSLNSPFLV</sequence>
<evidence type="ECO:0000256" key="15">
    <source>
        <dbReference type="PIRSR" id="PIRSR001558-3"/>
    </source>
</evidence>
<dbReference type="Gene3D" id="3.40.50.1760">
    <property type="entry name" value="Glutathione synthase, substrate-binding domain superfamily, eukaryotic"/>
    <property type="match status" value="1"/>
</dbReference>
<name>A0A2G8K5W2_STIJA</name>
<protein>
    <recommendedName>
        <fullName evidence="4 12">Glutathione synthetase</fullName>
        <shortName evidence="12">GSH-S</shortName>
        <ecNumber evidence="3 12">6.3.2.3</ecNumber>
    </recommendedName>
</protein>
<dbReference type="Gene3D" id="3.30.470.20">
    <property type="entry name" value="ATP-grasp fold, B domain"/>
    <property type="match status" value="2"/>
</dbReference>
<dbReference type="GO" id="GO:0004363">
    <property type="term" value="F:glutathione synthase activity"/>
    <property type="evidence" value="ECO:0007669"/>
    <property type="project" value="UniProtKB-UniRule"/>
</dbReference>
<dbReference type="AlphaFoldDB" id="A0A2G8K5W2"/>
<keyword evidence="18" id="KW-1185">Reference proteome</keyword>
<dbReference type="Proteomes" id="UP000230750">
    <property type="component" value="Unassembled WGS sequence"/>
</dbReference>
<dbReference type="GO" id="GO:0005524">
    <property type="term" value="F:ATP binding"/>
    <property type="evidence" value="ECO:0007669"/>
    <property type="project" value="UniProtKB-UniRule"/>
</dbReference>
<keyword evidence="6 12" id="KW-0317">Glutathione biosynthesis</keyword>
<evidence type="ECO:0000313" key="17">
    <source>
        <dbReference type="EMBL" id="PIK43407.1"/>
    </source>
</evidence>
<proteinExistence type="inferred from homology"/>
<dbReference type="GO" id="GO:0000287">
    <property type="term" value="F:magnesium ion binding"/>
    <property type="evidence" value="ECO:0007669"/>
    <property type="project" value="UniProtKB-UniRule"/>
</dbReference>
<evidence type="ECO:0000256" key="3">
    <source>
        <dbReference type="ARBA" id="ARBA00012214"/>
    </source>
</evidence>
<evidence type="ECO:0000259" key="16">
    <source>
        <dbReference type="Pfam" id="PF03199"/>
    </source>
</evidence>
<feature type="binding site" evidence="14">
    <location>
        <position position="309"/>
    </location>
    <ligand>
        <name>Mg(2+)</name>
        <dbReference type="ChEBI" id="CHEBI:18420"/>
    </ligand>
</feature>
<feature type="domain" description="Glutathione synthase substrate-binding" evidence="16">
    <location>
        <begin position="207"/>
        <end position="287"/>
    </location>
</feature>
<dbReference type="InterPro" id="IPR016185">
    <property type="entry name" value="PreATP-grasp_dom_sf"/>
</dbReference>
<feature type="binding site" evidence="13">
    <location>
        <position position="394"/>
    </location>
    <ligand>
        <name>ATP</name>
        <dbReference type="ChEBI" id="CHEBI:30616"/>
    </ligand>
</feature>
<dbReference type="GO" id="GO:0043295">
    <property type="term" value="F:glutathione binding"/>
    <property type="evidence" value="ECO:0007669"/>
    <property type="project" value="UniProtKB-UniRule"/>
</dbReference>
<accession>A0A2G8K5W2</accession>
<feature type="binding site" evidence="13">
    <location>
        <position position="316"/>
    </location>
    <ligand>
        <name>ATP</name>
        <dbReference type="ChEBI" id="CHEBI:30616"/>
    </ligand>
</feature>
<feature type="binding site" evidence="14">
    <location>
        <position position="147"/>
    </location>
    <ligand>
        <name>Mg(2+)</name>
        <dbReference type="ChEBI" id="CHEBI:18420"/>
    </ligand>
</feature>
<dbReference type="SMR" id="A0A2G8K5W2"/>
<feature type="binding site" evidence="15">
    <location>
        <begin position="151"/>
        <end position="154"/>
    </location>
    <ligand>
        <name>substrate</name>
    </ligand>
</feature>
<feature type="binding site" evidence="13">
    <location>
        <begin position="305"/>
        <end position="314"/>
    </location>
    <ligand>
        <name>ATP</name>
        <dbReference type="ChEBI" id="CHEBI:30616"/>
    </ligand>
</feature>
<evidence type="ECO:0000256" key="11">
    <source>
        <dbReference type="ARBA" id="ARBA00048871"/>
    </source>
</evidence>
<feature type="binding site" evidence="13">
    <location>
        <position position="367"/>
    </location>
    <ligand>
        <name>ATP</name>
        <dbReference type="ChEBI" id="CHEBI:30616"/>
    </ligand>
</feature>
<organism evidence="17 18">
    <name type="scientific">Stichopus japonicus</name>
    <name type="common">Sea cucumber</name>
    <dbReference type="NCBI Taxonomy" id="307972"/>
    <lineage>
        <taxon>Eukaryota</taxon>
        <taxon>Metazoa</taxon>
        <taxon>Echinodermata</taxon>
        <taxon>Eleutherozoa</taxon>
        <taxon>Echinozoa</taxon>
        <taxon>Holothuroidea</taxon>
        <taxon>Aspidochirotacea</taxon>
        <taxon>Aspidochirotida</taxon>
        <taxon>Stichopodidae</taxon>
        <taxon>Apostichopus</taxon>
    </lineage>
</organism>
<dbReference type="Pfam" id="PF03199">
    <property type="entry name" value="GSH_synthase"/>
    <property type="match status" value="1"/>
</dbReference>
<feature type="binding site" evidence="14">
    <location>
        <position position="149"/>
    </location>
    <ligand>
        <name>Mg(2+)</name>
        <dbReference type="ChEBI" id="CHEBI:18420"/>
    </ligand>
</feature>
<evidence type="ECO:0000256" key="10">
    <source>
        <dbReference type="ARBA" id="ARBA00022842"/>
    </source>
</evidence>
<evidence type="ECO:0000313" key="18">
    <source>
        <dbReference type="Proteomes" id="UP000230750"/>
    </source>
</evidence>
<evidence type="ECO:0000256" key="2">
    <source>
        <dbReference type="ARBA" id="ARBA00010385"/>
    </source>
</evidence>
<dbReference type="GO" id="GO:0005829">
    <property type="term" value="C:cytosol"/>
    <property type="evidence" value="ECO:0007669"/>
    <property type="project" value="TreeGrafter"/>
</dbReference>
<dbReference type="OrthoDB" id="2020073at2759"/>
<dbReference type="UniPathway" id="UPA00142">
    <property type="reaction ID" value="UER00210"/>
</dbReference>
<dbReference type="PIRSF" id="PIRSF001558">
    <property type="entry name" value="GSHase"/>
    <property type="match status" value="1"/>
</dbReference>
<evidence type="ECO:0000256" key="7">
    <source>
        <dbReference type="ARBA" id="ARBA00022723"/>
    </source>
</evidence>
<feature type="binding site" evidence="13">
    <location>
        <position position="147"/>
    </location>
    <ligand>
        <name>ATP</name>
        <dbReference type="ChEBI" id="CHEBI:30616"/>
    </ligand>
</feature>
<keyword evidence="7 12" id="KW-0479">Metal-binding</keyword>
<evidence type="ECO:0000256" key="4">
    <source>
        <dbReference type="ARBA" id="ARBA00020821"/>
    </source>
</evidence>
<reference evidence="17 18" key="1">
    <citation type="journal article" date="2017" name="PLoS Biol.">
        <title>The sea cucumber genome provides insights into morphological evolution and visceral regeneration.</title>
        <authorList>
            <person name="Zhang X."/>
            <person name="Sun L."/>
            <person name="Yuan J."/>
            <person name="Sun Y."/>
            <person name="Gao Y."/>
            <person name="Zhang L."/>
            <person name="Li S."/>
            <person name="Dai H."/>
            <person name="Hamel J.F."/>
            <person name="Liu C."/>
            <person name="Yu Y."/>
            <person name="Liu S."/>
            <person name="Lin W."/>
            <person name="Guo K."/>
            <person name="Jin S."/>
            <person name="Xu P."/>
            <person name="Storey K.B."/>
            <person name="Huan P."/>
            <person name="Zhang T."/>
            <person name="Zhou Y."/>
            <person name="Zhang J."/>
            <person name="Lin C."/>
            <person name="Li X."/>
            <person name="Xing L."/>
            <person name="Huo D."/>
            <person name="Sun M."/>
            <person name="Wang L."/>
            <person name="Mercier A."/>
            <person name="Li F."/>
            <person name="Yang H."/>
            <person name="Xiang J."/>
        </authorList>
    </citation>
    <scope>NUCLEOTIDE SEQUENCE [LARGE SCALE GENOMIC DNA]</scope>
    <source>
        <strain evidence="17">Shaxun</strain>
        <tissue evidence="17">Muscle</tissue>
    </source>
</reference>
<comment type="pathway">
    <text evidence="1 12">Sulfur metabolism; glutathione biosynthesis; glutathione from L-cysteine and L-glutamate: step 2/2.</text>
</comment>
<feature type="binding site" evidence="15">
    <location>
        <begin position="272"/>
        <end position="275"/>
    </location>
    <ligand>
        <name>substrate</name>
    </ligand>
</feature>
<dbReference type="SUPFAM" id="SSF52440">
    <property type="entry name" value="PreATP-grasp domain"/>
    <property type="match status" value="1"/>
</dbReference>
<evidence type="ECO:0000256" key="12">
    <source>
        <dbReference type="PIRNR" id="PIRNR001558"/>
    </source>
</evidence>
<dbReference type="FunFam" id="3.30.1490.50:FF:000002">
    <property type="entry name" value="Glutathione synthetase"/>
    <property type="match status" value="1"/>
</dbReference>
<evidence type="ECO:0000256" key="14">
    <source>
        <dbReference type="PIRSR" id="PIRSR001558-2"/>
    </source>
</evidence>
<dbReference type="InterPro" id="IPR014049">
    <property type="entry name" value="Glutathione_synthase_N_euk"/>
</dbReference>
<feature type="binding site" evidence="13">
    <location>
        <position position="400"/>
    </location>
    <ligand>
        <name>ATP</name>
        <dbReference type="ChEBI" id="CHEBI:30616"/>
    </ligand>
</feature>
<evidence type="ECO:0000256" key="1">
    <source>
        <dbReference type="ARBA" id="ARBA00004965"/>
    </source>
</evidence>
<dbReference type="STRING" id="307972.A0A2G8K5W2"/>
<dbReference type="InterPro" id="IPR037013">
    <property type="entry name" value="GSH-S_sub-bd_sf"/>
</dbReference>
<evidence type="ECO:0000256" key="13">
    <source>
        <dbReference type="PIRSR" id="PIRSR001558-1"/>
    </source>
</evidence>
<evidence type="ECO:0000256" key="6">
    <source>
        <dbReference type="ARBA" id="ARBA00022684"/>
    </source>
</evidence>
<dbReference type="PANTHER" id="PTHR11130:SF0">
    <property type="entry name" value="GLUTATHIONE SYNTHETASE"/>
    <property type="match status" value="1"/>
</dbReference>
<comment type="cofactor">
    <cofactor evidence="12 14">
        <name>Mg(2+)</name>
        <dbReference type="ChEBI" id="CHEBI:18420"/>
    </cofactor>
    <text evidence="12 14">Binds 1 Mg(2+) ion per subunit.</text>
</comment>
<comment type="caution">
    <text evidence="17">The sequence shown here is derived from an EMBL/GenBank/DDBJ whole genome shotgun (WGS) entry which is preliminary data.</text>
</comment>